<dbReference type="EMBL" id="AP021879">
    <property type="protein sequence ID" value="BBO91308.1"/>
    <property type="molecule type" value="Genomic_DNA"/>
</dbReference>
<evidence type="ECO:0000313" key="2">
    <source>
        <dbReference type="EMBL" id="BBO91308.1"/>
    </source>
</evidence>
<feature type="region of interest" description="Disordered" evidence="1">
    <location>
        <begin position="30"/>
        <end position="57"/>
    </location>
</feature>
<proteinExistence type="predicted"/>
<dbReference type="AlphaFoldDB" id="A0A5K8AFM1"/>
<evidence type="ECO:0000256" key="1">
    <source>
        <dbReference type="SAM" id="MobiDB-lite"/>
    </source>
</evidence>
<accession>A0A5K8AFM1</accession>
<dbReference type="Proteomes" id="UP000422108">
    <property type="component" value="Chromosome"/>
</dbReference>
<protein>
    <submittedName>
        <fullName evidence="2">Uncharacterized protein</fullName>
    </submittedName>
</protein>
<keyword evidence="3" id="KW-1185">Reference proteome</keyword>
<evidence type="ECO:0000313" key="3">
    <source>
        <dbReference type="Proteomes" id="UP000422108"/>
    </source>
</evidence>
<sequence>MGGGGRFQWEFPFMAVMVTGQTAMDTAEPGFNMGNTITRNRSGKRQKPIILPRSSQN</sequence>
<name>A0A5K8AFM1_9BACT</name>
<gene>
    <name evidence="2" type="ORF">DSCOOX_44880</name>
</gene>
<organism evidence="2 3">
    <name type="scientific">Desulfosarcina ovata subsp. ovata</name>
    <dbReference type="NCBI Taxonomy" id="2752305"/>
    <lineage>
        <taxon>Bacteria</taxon>
        <taxon>Pseudomonadati</taxon>
        <taxon>Thermodesulfobacteriota</taxon>
        <taxon>Desulfobacteria</taxon>
        <taxon>Desulfobacterales</taxon>
        <taxon>Desulfosarcinaceae</taxon>
        <taxon>Desulfosarcina</taxon>
    </lineage>
</organism>
<reference evidence="2 3" key="1">
    <citation type="submission" date="2019-11" db="EMBL/GenBank/DDBJ databases">
        <title>Comparative genomics of hydrocarbon-degrading Desulfosarcina strains.</title>
        <authorList>
            <person name="Watanabe M."/>
            <person name="Kojima H."/>
            <person name="Fukui M."/>
        </authorList>
    </citation>
    <scope>NUCLEOTIDE SEQUENCE [LARGE SCALE GENOMIC DNA]</scope>
    <source>
        <strain evidence="3">oXyS1</strain>
    </source>
</reference>